<gene>
    <name evidence="3" type="ORF">HDA37_004000</name>
</gene>
<dbReference type="GeneID" id="98053699"/>
<dbReference type="PANTHER" id="PTHR43664:SF1">
    <property type="entry name" value="BETA-METHYLMALYL-COA DEHYDRATASE"/>
    <property type="match status" value="1"/>
</dbReference>
<evidence type="ECO:0000259" key="2">
    <source>
        <dbReference type="Pfam" id="PF01575"/>
    </source>
</evidence>
<dbReference type="PANTHER" id="PTHR43664">
    <property type="entry name" value="MONOAMINE OXIDASE-RELATED"/>
    <property type="match status" value="1"/>
</dbReference>
<dbReference type="Proteomes" id="UP000549695">
    <property type="component" value="Unassembled WGS sequence"/>
</dbReference>
<comment type="caution">
    <text evidence="3">The sequence shown here is derived from an EMBL/GenBank/DDBJ whole genome shotgun (WGS) entry which is preliminary data.</text>
</comment>
<dbReference type="SUPFAM" id="SSF54637">
    <property type="entry name" value="Thioesterase/thiol ester dehydrase-isomerase"/>
    <property type="match status" value="1"/>
</dbReference>
<dbReference type="InterPro" id="IPR052342">
    <property type="entry name" value="MCH/BMMD"/>
</dbReference>
<dbReference type="AlphaFoldDB" id="A0A852WBN9"/>
<dbReference type="RefSeq" id="WP_179761868.1">
    <property type="nucleotide sequence ID" value="NZ_BAAAJZ010000003.1"/>
</dbReference>
<organism evidence="3 4">
    <name type="scientific">Pseudonocardia alni</name>
    <name type="common">Amycolata alni</name>
    <dbReference type="NCBI Taxonomy" id="33907"/>
    <lineage>
        <taxon>Bacteria</taxon>
        <taxon>Bacillati</taxon>
        <taxon>Actinomycetota</taxon>
        <taxon>Actinomycetes</taxon>
        <taxon>Pseudonocardiales</taxon>
        <taxon>Pseudonocardiaceae</taxon>
        <taxon>Pseudonocardia</taxon>
    </lineage>
</organism>
<evidence type="ECO:0000313" key="4">
    <source>
        <dbReference type="Proteomes" id="UP000549695"/>
    </source>
</evidence>
<keyword evidence="4" id="KW-1185">Reference proteome</keyword>
<dbReference type="InterPro" id="IPR002539">
    <property type="entry name" value="MaoC-like_dom"/>
</dbReference>
<reference evidence="3 4" key="1">
    <citation type="submission" date="2020-07" db="EMBL/GenBank/DDBJ databases">
        <title>Sequencing the genomes of 1000 actinobacteria strains.</title>
        <authorList>
            <person name="Klenk H.-P."/>
        </authorList>
    </citation>
    <scope>NUCLEOTIDE SEQUENCE [LARGE SCALE GENOMIC DNA]</scope>
    <source>
        <strain evidence="3 4">DSM 44749</strain>
    </source>
</reference>
<evidence type="ECO:0000256" key="1">
    <source>
        <dbReference type="ARBA" id="ARBA00005254"/>
    </source>
</evidence>
<proteinExistence type="inferred from homology"/>
<dbReference type="EMBL" id="JACCCZ010000001">
    <property type="protein sequence ID" value="NYG03715.1"/>
    <property type="molecule type" value="Genomic_DNA"/>
</dbReference>
<dbReference type="InterPro" id="IPR029069">
    <property type="entry name" value="HotDog_dom_sf"/>
</dbReference>
<dbReference type="Gene3D" id="3.10.129.10">
    <property type="entry name" value="Hotdog Thioesterase"/>
    <property type="match status" value="1"/>
</dbReference>
<dbReference type="Pfam" id="PF01575">
    <property type="entry name" value="MaoC_dehydratas"/>
    <property type="match status" value="1"/>
</dbReference>
<name>A0A852WBN9_PSEA5</name>
<feature type="domain" description="MaoC-like" evidence="2">
    <location>
        <begin position="12"/>
        <end position="113"/>
    </location>
</feature>
<accession>A0A852WBN9</accession>
<protein>
    <submittedName>
        <fullName evidence="3">Acyl dehydratase</fullName>
    </submittedName>
</protein>
<evidence type="ECO:0000313" key="3">
    <source>
        <dbReference type="EMBL" id="NYG03715.1"/>
    </source>
</evidence>
<comment type="similarity">
    <text evidence="1">Belongs to the enoyl-CoA hydratase/isomerase family.</text>
</comment>
<sequence>MAELYFDDLTPGTVVDLGTTVVDRDEMVAFSARFDPQPFHLHEAEGERVFGGLAASGWFTASLWMRAYVDAVLSRAASLGSPGGDEIAWPAPVFAGDELHAEMEVLEARVSRSRPSMGLITLRGTLTRTGDGAVVYRSRFTGMFEVRPTAP</sequence>